<keyword evidence="2 5" id="KW-0812">Transmembrane</keyword>
<gene>
    <name evidence="6" type="ORF">KC614_02155</name>
</gene>
<reference evidence="6" key="2">
    <citation type="journal article" date="2021" name="Microbiome">
        <title>Successional dynamics and alternative stable states in a saline activated sludge microbial community over 9 years.</title>
        <authorList>
            <person name="Wang Y."/>
            <person name="Ye J."/>
            <person name="Ju F."/>
            <person name="Liu L."/>
            <person name="Boyd J.A."/>
            <person name="Deng Y."/>
            <person name="Parks D.H."/>
            <person name="Jiang X."/>
            <person name="Yin X."/>
            <person name="Woodcroft B.J."/>
            <person name="Tyson G.W."/>
            <person name="Hugenholtz P."/>
            <person name="Polz M.F."/>
            <person name="Zhang T."/>
        </authorList>
    </citation>
    <scope>NUCLEOTIDE SEQUENCE</scope>
    <source>
        <strain evidence="6">HKST-UBA03</strain>
    </source>
</reference>
<dbReference type="PANTHER" id="PTHR30266:SF2">
    <property type="entry name" value="LARGE-CONDUCTANCE MECHANOSENSITIVE CHANNEL"/>
    <property type="match status" value="1"/>
</dbReference>
<reference evidence="6" key="1">
    <citation type="submission" date="2020-04" db="EMBL/GenBank/DDBJ databases">
        <authorList>
            <person name="Zhang T."/>
        </authorList>
    </citation>
    <scope>NUCLEOTIDE SEQUENCE</scope>
    <source>
        <strain evidence="6">HKST-UBA03</strain>
    </source>
</reference>
<dbReference type="Pfam" id="PF01741">
    <property type="entry name" value="MscL"/>
    <property type="match status" value="1"/>
</dbReference>
<evidence type="ECO:0000256" key="4">
    <source>
        <dbReference type="ARBA" id="ARBA00023136"/>
    </source>
</evidence>
<evidence type="ECO:0000256" key="5">
    <source>
        <dbReference type="SAM" id="Phobius"/>
    </source>
</evidence>
<dbReference type="SUPFAM" id="SSF81330">
    <property type="entry name" value="Gated mechanosensitive channel"/>
    <property type="match status" value="1"/>
</dbReference>
<proteinExistence type="predicted"/>
<evidence type="ECO:0000256" key="3">
    <source>
        <dbReference type="ARBA" id="ARBA00022989"/>
    </source>
</evidence>
<feature type="transmembrane region" description="Helical" evidence="5">
    <location>
        <begin position="72"/>
        <end position="91"/>
    </location>
</feature>
<dbReference type="Proteomes" id="UP000751518">
    <property type="component" value="Unassembled WGS sequence"/>
</dbReference>
<name>A0A955LK65_UNCKA</name>
<comment type="subcellular location">
    <subcellularLocation>
        <location evidence="1">Membrane</location>
        <topology evidence="1">Multi-pass membrane protein</topology>
    </subcellularLocation>
</comment>
<dbReference type="GO" id="GO:0016020">
    <property type="term" value="C:membrane"/>
    <property type="evidence" value="ECO:0007669"/>
    <property type="project" value="UniProtKB-SubCell"/>
</dbReference>
<evidence type="ECO:0000313" key="7">
    <source>
        <dbReference type="Proteomes" id="UP000751518"/>
    </source>
</evidence>
<protein>
    <submittedName>
        <fullName evidence="6">MscL family protein</fullName>
    </submittedName>
</protein>
<evidence type="ECO:0000256" key="1">
    <source>
        <dbReference type="ARBA" id="ARBA00004141"/>
    </source>
</evidence>
<dbReference type="EMBL" id="JAGQKZ010000013">
    <property type="protein sequence ID" value="MCA9391984.1"/>
    <property type="molecule type" value="Genomic_DNA"/>
</dbReference>
<accession>A0A955LK65</accession>
<keyword evidence="3 5" id="KW-1133">Transmembrane helix</keyword>
<keyword evidence="4 5" id="KW-0472">Membrane</keyword>
<sequence>MKGFINFIREQGVVGLAVGFILGGAVSGLVAALINDIINPILGLVLGAAGNLTTMTLNVGGAVLLIGDLVNVTINFIVVAMVVYFGVKGLGLDKLDKAKE</sequence>
<dbReference type="AlphaFoldDB" id="A0A955LK65"/>
<dbReference type="PANTHER" id="PTHR30266">
    <property type="entry name" value="MECHANOSENSITIVE CHANNEL MSCL"/>
    <property type="match status" value="1"/>
</dbReference>
<dbReference type="GO" id="GO:0008381">
    <property type="term" value="F:mechanosensitive monoatomic ion channel activity"/>
    <property type="evidence" value="ECO:0007669"/>
    <property type="project" value="TreeGrafter"/>
</dbReference>
<dbReference type="Gene3D" id="1.10.1200.120">
    <property type="entry name" value="Large-conductance mechanosensitive channel, MscL, domain 1"/>
    <property type="match status" value="1"/>
</dbReference>
<dbReference type="InterPro" id="IPR036019">
    <property type="entry name" value="MscL_channel"/>
</dbReference>
<comment type="caution">
    <text evidence="6">The sequence shown here is derived from an EMBL/GenBank/DDBJ whole genome shotgun (WGS) entry which is preliminary data.</text>
</comment>
<evidence type="ECO:0000313" key="6">
    <source>
        <dbReference type="EMBL" id="MCA9391984.1"/>
    </source>
</evidence>
<feature type="transmembrane region" description="Helical" evidence="5">
    <location>
        <begin position="41"/>
        <end position="66"/>
    </location>
</feature>
<organism evidence="6 7">
    <name type="scientific">candidate division WWE3 bacterium</name>
    <dbReference type="NCBI Taxonomy" id="2053526"/>
    <lineage>
        <taxon>Bacteria</taxon>
        <taxon>Katanobacteria</taxon>
    </lineage>
</organism>
<feature type="transmembrane region" description="Helical" evidence="5">
    <location>
        <begin position="12"/>
        <end position="34"/>
    </location>
</feature>
<evidence type="ECO:0000256" key="2">
    <source>
        <dbReference type="ARBA" id="ARBA00022692"/>
    </source>
</evidence>
<dbReference type="InterPro" id="IPR037673">
    <property type="entry name" value="MSC/AndL"/>
</dbReference>